<dbReference type="SMART" id="SM00662">
    <property type="entry name" value="RPOLD"/>
    <property type="match status" value="1"/>
</dbReference>
<name>A0A7S0YLZ4_9CHLO</name>
<dbReference type="SUPFAM" id="SSF55257">
    <property type="entry name" value="RBP11-like subunits of RNA polymerase"/>
    <property type="match status" value="1"/>
</dbReference>
<keyword evidence="1" id="KW-0240">DNA-directed RNA polymerase</keyword>
<dbReference type="InterPro" id="IPR011262">
    <property type="entry name" value="DNA-dir_RNA_pol_insert"/>
</dbReference>
<dbReference type="PANTHER" id="PTHR11800:SF13">
    <property type="entry name" value="DNA-DIRECTED RNA POLYMERASES I AND III SUBUNIT RPAC1"/>
    <property type="match status" value="1"/>
</dbReference>
<dbReference type="InterPro" id="IPR050518">
    <property type="entry name" value="Rpo3/RPB3_RNA_Pol_subunit"/>
</dbReference>
<evidence type="ECO:0000313" key="6">
    <source>
        <dbReference type="EMBL" id="CAD8777309.1"/>
    </source>
</evidence>
<dbReference type="EMBL" id="HBFM01019910">
    <property type="protein sequence ID" value="CAD8777309.1"/>
    <property type="molecule type" value="Transcribed_RNA"/>
</dbReference>
<evidence type="ECO:0000259" key="5">
    <source>
        <dbReference type="SMART" id="SM00662"/>
    </source>
</evidence>
<dbReference type="Pfam" id="PF01000">
    <property type="entry name" value="RNA_pol_A_bac"/>
    <property type="match status" value="1"/>
</dbReference>
<dbReference type="CDD" id="cd07032">
    <property type="entry name" value="RNAP_I_II_AC40"/>
    <property type="match status" value="1"/>
</dbReference>
<gene>
    <name evidence="6" type="ORF">PPAR00522_LOCUS12992</name>
</gene>
<dbReference type="PANTHER" id="PTHR11800">
    <property type="entry name" value="DNA-DIRECTED RNA POLYMERASE"/>
    <property type="match status" value="1"/>
</dbReference>
<dbReference type="Pfam" id="PF01193">
    <property type="entry name" value="RNA_pol_L"/>
    <property type="match status" value="1"/>
</dbReference>
<proteinExistence type="inferred from homology"/>
<dbReference type="InterPro" id="IPR036603">
    <property type="entry name" value="RBP11-like"/>
</dbReference>
<dbReference type="HAMAP" id="MF_00320">
    <property type="entry name" value="RNApol_arch_Rpo3"/>
    <property type="match status" value="1"/>
</dbReference>
<dbReference type="GO" id="GO:0005666">
    <property type="term" value="C:RNA polymerase III complex"/>
    <property type="evidence" value="ECO:0007669"/>
    <property type="project" value="TreeGrafter"/>
</dbReference>
<evidence type="ECO:0000256" key="4">
    <source>
        <dbReference type="ARBA" id="ARBA00031776"/>
    </source>
</evidence>
<keyword evidence="2" id="KW-0804">Transcription</keyword>
<feature type="domain" description="DNA-directed RNA polymerase RpoA/D/Rpb3-type" evidence="5">
    <location>
        <begin position="73"/>
        <end position="355"/>
    </location>
</feature>
<dbReference type="GO" id="GO:0005736">
    <property type="term" value="C:RNA polymerase I complex"/>
    <property type="evidence" value="ECO:0007669"/>
    <property type="project" value="TreeGrafter"/>
</dbReference>
<dbReference type="Gene3D" id="3.30.1360.10">
    <property type="entry name" value="RNA polymerase, RBP11-like subunit"/>
    <property type="match status" value="1"/>
</dbReference>
<dbReference type="GO" id="GO:0046983">
    <property type="term" value="F:protein dimerization activity"/>
    <property type="evidence" value="ECO:0007669"/>
    <property type="project" value="InterPro"/>
</dbReference>
<dbReference type="InterPro" id="IPR011263">
    <property type="entry name" value="DNA-dir_RNA_pol_RpoA/D/Rpb3"/>
</dbReference>
<organism evidence="6">
    <name type="scientific">Polytomella parva</name>
    <dbReference type="NCBI Taxonomy" id="51329"/>
    <lineage>
        <taxon>Eukaryota</taxon>
        <taxon>Viridiplantae</taxon>
        <taxon>Chlorophyta</taxon>
        <taxon>core chlorophytes</taxon>
        <taxon>Chlorophyceae</taxon>
        <taxon>CS clade</taxon>
        <taxon>Chlamydomonadales</taxon>
        <taxon>Chlamydomonadaceae</taxon>
        <taxon>Polytomella</taxon>
    </lineage>
</organism>
<dbReference type="GO" id="GO:0003899">
    <property type="term" value="F:DNA-directed RNA polymerase activity"/>
    <property type="evidence" value="ECO:0007669"/>
    <property type="project" value="InterPro"/>
</dbReference>
<dbReference type="AlphaFoldDB" id="A0A7S0YLZ4"/>
<dbReference type="GO" id="GO:0006351">
    <property type="term" value="P:DNA-templated transcription"/>
    <property type="evidence" value="ECO:0007669"/>
    <property type="project" value="InterPro"/>
</dbReference>
<dbReference type="InterPro" id="IPR036643">
    <property type="entry name" value="RNApol_insert_sf"/>
</dbReference>
<dbReference type="InterPro" id="IPR022842">
    <property type="entry name" value="RNAP_Rpo3/Rpb3/RPAC1"/>
</dbReference>
<dbReference type="InterPro" id="IPR033901">
    <property type="entry name" value="RNAPI/III_AC40"/>
</dbReference>
<dbReference type="SUPFAM" id="SSF56553">
    <property type="entry name" value="Insert subdomain of RNA polymerase alpha subunit"/>
    <property type="match status" value="1"/>
</dbReference>
<sequence length="356" mass="40383">MGSKKDKSNKKGKLPEHLENQKDFMTCGPDVNFHVNTLTSANMFRSVGYDNSWNYEDFKENFQIEINRLEEDVIEFDMIGIDPAIANSLRRILIAEIPTIAIEHVFMVNNTSIIQDEVFAHRLGLVPLKIDPKLLVRRAPEEAAAEMNTIVFKLDVVCKRQGDIVTNDKVYSSQLKWLPMGSEMPDETGCRFASGQAHMFPIEADHPRPVHSDILLAKMRPGQCIQLEAHCTKGCGKEHAKWSPVSTAWYRLHPEVVKLKEPSAEVAAELVSECPGLFEIVEGQLVVHEARKHEKVLERLRRLLENEAVNEAIAYRKRKDHFIFTVESSGILPPAELLKQALQILEAKADRLKNCL</sequence>
<dbReference type="Gene3D" id="2.170.120.12">
    <property type="entry name" value="DNA-directed RNA polymerase, insert domain"/>
    <property type="match status" value="1"/>
</dbReference>
<accession>A0A7S0YLZ4</accession>
<comment type="similarity">
    <text evidence="3">Belongs to the archaeal Rpo3/eukaryotic RPB3 RNA polymerase subunit family.</text>
</comment>
<protein>
    <recommendedName>
        <fullName evidence="4">Plastid-encoded RNA polymerase subunit alpha</fullName>
    </recommendedName>
</protein>
<evidence type="ECO:0000256" key="3">
    <source>
        <dbReference type="ARBA" id="ARBA00025804"/>
    </source>
</evidence>
<evidence type="ECO:0000256" key="2">
    <source>
        <dbReference type="ARBA" id="ARBA00023163"/>
    </source>
</evidence>
<reference evidence="6" key="1">
    <citation type="submission" date="2021-01" db="EMBL/GenBank/DDBJ databases">
        <authorList>
            <person name="Corre E."/>
            <person name="Pelletier E."/>
            <person name="Niang G."/>
            <person name="Scheremetjew M."/>
            <person name="Finn R."/>
            <person name="Kale V."/>
            <person name="Holt S."/>
            <person name="Cochrane G."/>
            <person name="Meng A."/>
            <person name="Brown T."/>
            <person name="Cohen L."/>
        </authorList>
    </citation>
    <scope>NUCLEOTIDE SEQUENCE</scope>
    <source>
        <strain evidence="6">SAG 63-3</strain>
    </source>
</reference>
<evidence type="ECO:0000256" key="1">
    <source>
        <dbReference type="ARBA" id="ARBA00022478"/>
    </source>
</evidence>